<dbReference type="Gene3D" id="2.40.50.100">
    <property type="match status" value="1"/>
</dbReference>
<dbReference type="InterPro" id="IPR036625">
    <property type="entry name" value="E3-bd_dom_sf"/>
</dbReference>
<organism evidence="8 9">
    <name type="scientific">Lyticum sinuosum</name>
    <dbReference type="NCBI Taxonomy" id="1332059"/>
    <lineage>
        <taxon>Bacteria</taxon>
        <taxon>Pseudomonadati</taxon>
        <taxon>Pseudomonadota</taxon>
        <taxon>Alphaproteobacteria</taxon>
        <taxon>Rickettsiales</taxon>
        <taxon>Lyticum</taxon>
    </lineage>
</organism>
<dbReference type="InterPro" id="IPR045257">
    <property type="entry name" value="E2/Pdx1"/>
</dbReference>
<dbReference type="InterPro" id="IPR001078">
    <property type="entry name" value="2-oxoacid_DH_actylTfrase"/>
</dbReference>
<evidence type="ECO:0000256" key="1">
    <source>
        <dbReference type="ARBA" id="ARBA00001938"/>
    </source>
</evidence>
<feature type="domain" description="Lipoyl-binding" evidence="6">
    <location>
        <begin position="1"/>
        <end position="73"/>
    </location>
</feature>
<comment type="function">
    <text evidence="4">The pyruvate dehydrogenase complex catalyzes the overall conversion of pyruvate to acetyl-CoA and CO(2). It contains multiple copies of three enzymatic components: pyruvate dehydrogenase (E1), dihydrolipoamide acetyltransferase (E2) and lipoamide dehydrogenase (E3).</text>
</comment>
<dbReference type="Pfam" id="PF00364">
    <property type="entry name" value="Biotin_lipoyl"/>
    <property type="match status" value="1"/>
</dbReference>
<comment type="similarity">
    <text evidence="2 5">Belongs to the 2-oxoacid dehydrogenase family.</text>
</comment>
<dbReference type="PROSITE" id="PS51826">
    <property type="entry name" value="PSBD"/>
    <property type="match status" value="1"/>
</dbReference>
<comment type="caution">
    <text evidence="8">The sequence shown here is derived from an EMBL/GenBank/DDBJ whole genome shotgun (WGS) entry which is preliminary data.</text>
</comment>
<dbReference type="GO" id="GO:0045254">
    <property type="term" value="C:pyruvate dehydrogenase complex"/>
    <property type="evidence" value="ECO:0007669"/>
    <property type="project" value="InterPro"/>
</dbReference>
<dbReference type="PROSITE" id="PS50968">
    <property type="entry name" value="BIOTINYL_LIPOYL"/>
    <property type="match status" value="1"/>
</dbReference>
<name>A0AAE5AHH1_9RICK</name>
<dbReference type="PANTHER" id="PTHR23151">
    <property type="entry name" value="DIHYDROLIPOAMIDE ACETYL/SUCCINYL-TRANSFERASE-RELATED"/>
    <property type="match status" value="1"/>
</dbReference>
<evidence type="ECO:0000256" key="5">
    <source>
        <dbReference type="RuleBase" id="RU003423"/>
    </source>
</evidence>
<dbReference type="EC" id="2.3.1.-" evidence="5"/>
<dbReference type="SUPFAM" id="SSF51230">
    <property type="entry name" value="Single hybrid motif"/>
    <property type="match status" value="1"/>
</dbReference>
<proteinExistence type="inferred from homology"/>
<keyword evidence="8" id="KW-0670">Pyruvate</keyword>
<dbReference type="PROSITE" id="PS00189">
    <property type="entry name" value="LIPOYL"/>
    <property type="match status" value="1"/>
</dbReference>
<dbReference type="AlphaFoldDB" id="A0AAE5AHH1"/>
<keyword evidence="3 5" id="KW-0450">Lipoyl</keyword>
<dbReference type="InterPro" id="IPR000089">
    <property type="entry name" value="Biotin_lipoyl"/>
</dbReference>
<evidence type="ECO:0000259" key="6">
    <source>
        <dbReference type="PROSITE" id="PS50968"/>
    </source>
</evidence>
<feature type="domain" description="Peripheral subunit-binding (PSBD)" evidence="7">
    <location>
        <begin position="145"/>
        <end position="182"/>
    </location>
</feature>
<dbReference type="InterPro" id="IPR023213">
    <property type="entry name" value="CAT-like_dom_sf"/>
</dbReference>
<dbReference type="SUPFAM" id="SSF52777">
    <property type="entry name" value="CoA-dependent acyltransferases"/>
    <property type="match status" value="1"/>
</dbReference>
<keyword evidence="5" id="KW-0808">Transferase</keyword>
<dbReference type="Gene3D" id="3.30.559.10">
    <property type="entry name" value="Chloramphenicol acetyltransferase-like domain"/>
    <property type="match status" value="1"/>
</dbReference>
<dbReference type="EMBL" id="JARGYU010000001">
    <property type="protein sequence ID" value="MDZ5761103.1"/>
    <property type="molecule type" value="Genomic_DNA"/>
</dbReference>
<comment type="cofactor">
    <cofactor evidence="1 5">
        <name>(R)-lipoate</name>
        <dbReference type="ChEBI" id="CHEBI:83088"/>
    </cofactor>
</comment>
<protein>
    <recommendedName>
        <fullName evidence="5">Dihydrolipoamide acetyltransferase component of pyruvate dehydrogenase complex</fullName>
        <ecNumber evidence="5">2.3.1.-</ecNumber>
    </recommendedName>
</protein>
<dbReference type="GO" id="GO:0016746">
    <property type="term" value="F:acyltransferase activity"/>
    <property type="evidence" value="ECO:0007669"/>
    <property type="project" value="UniProtKB-KW"/>
</dbReference>
<sequence>MMPALSPTMTEASIVKWTVKEGDIIQPGMIIAEIETDKAIMEFESTYEGEVYKILFPSGSGHIKVGEVIAILKEEDDTEDDLLPYIPNAVKQESNSMNHNNFDELNNNYIKNDLISNNSQENKDINRLNILIDSNQLLSDQKRIIASPLAKKIALQHNIDISKISGSGPNSRIIKDDVIRKINNKSDSTSDNIFIESCKIKEQDRLLEIENSKLNLDNANISIKNTNTLTNKSISQFIPEKNNFYEELPISGMRKTIASRLTESKRNIPHFYLTVSCNVDSLIKLREEVNISIGNMIKNNRINLENNRNNNQNIKISINDFIIKAIAKSSDLIPETKTIWVDDDKMMRFTDGIDIAVAVSIPNGLVTPIVRKANQKSILNISTEVKELAEKAKIGRLHLQDLTGGAITISNLGMYGIDQFSAIINPPHSSIISIGSIKKQPVVINDDIIICSIMNITISCDHRVIDGTIAAKFINYIKDMIENPIELLI</sequence>
<accession>A0AAE5AHH1</accession>
<dbReference type="PANTHER" id="PTHR23151:SF90">
    <property type="entry name" value="DIHYDROLIPOYLLYSINE-RESIDUE ACETYLTRANSFERASE COMPONENT OF PYRUVATE DEHYDROGENASE COMPLEX, MITOCHONDRIAL-RELATED"/>
    <property type="match status" value="1"/>
</dbReference>
<dbReference type="Pfam" id="PF00198">
    <property type="entry name" value="2-oxoacid_dh"/>
    <property type="match status" value="1"/>
</dbReference>
<dbReference type="CDD" id="cd06849">
    <property type="entry name" value="lipoyl_domain"/>
    <property type="match status" value="1"/>
</dbReference>
<dbReference type="InterPro" id="IPR011053">
    <property type="entry name" value="Single_hybrid_motif"/>
</dbReference>
<gene>
    <name evidence="8" type="ORF">Lyticum_00268</name>
</gene>
<dbReference type="Gene3D" id="4.10.320.10">
    <property type="entry name" value="E3-binding domain"/>
    <property type="match status" value="1"/>
</dbReference>
<evidence type="ECO:0000313" key="9">
    <source>
        <dbReference type="Proteomes" id="UP001289135"/>
    </source>
</evidence>
<dbReference type="SUPFAM" id="SSF47005">
    <property type="entry name" value="Peripheral subunit-binding domain of 2-oxo acid dehydrogenase complex"/>
    <property type="match status" value="1"/>
</dbReference>
<evidence type="ECO:0000259" key="7">
    <source>
        <dbReference type="PROSITE" id="PS51826"/>
    </source>
</evidence>
<dbReference type="Proteomes" id="UP001289135">
    <property type="component" value="Unassembled WGS sequence"/>
</dbReference>
<evidence type="ECO:0000313" key="8">
    <source>
        <dbReference type="EMBL" id="MDZ5761103.1"/>
    </source>
</evidence>
<dbReference type="FunFam" id="2.40.50.100:FF:000010">
    <property type="entry name" value="Acetyltransferase component of pyruvate dehydrogenase complex"/>
    <property type="match status" value="1"/>
</dbReference>
<dbReference type="Pfam" id="PF02817">
    <property type="entry name" value="E3_binding"/>
    <property type="match status" value="1"/>
</dbReference>
<keyword evidence="5" id="KW-0012">Acyltransferase</keyword>
<dbReference type="InterPro" id="IPR003016">
    <property type="entry name" value="2-oxoA_DH_lipoyl-BS"/>
</dbReference>
<evidence type="ECO:0000256" key="4">
    <source>
        <dbReference type="ARBA" id="ARBA00025211"/>
    </source>
</evidence>
<dbReference type="InterPro" id="IPR004167">
    <property type="entry name" value="PSBD"/>
</dbReference>
<keyword evidence="9" id="KW-1185">Reference proteome</keyword>
<evidence type="ECO:0000256" key="2">
    <source>
        <dbReference type="ARBA" id="ARBA00007317"/>
    </source>
</evidence>
<reference evidence="8" key="1">
    <citation type="submission" date="2023-02" db="EMBL/GenBank/DDBJ databases">
        <title>Host association and intracellularity evolved multiple times independently in the Rickettsiales.</title>
        <authorList>
            <person name="Castelli M."/>
            <person name="Nardi T."/>
            <person name="Gammuto L."/>
            <person name="Bellinzona G."/>
            <person name="Sabaneyeva E."/>
            <person name="Potekhin A."/>
            <person name="Serra V."/>
            <person name="Petroni G."/>
            <person name="Sassera D."/>
        </authorList>
    </citation>
    <scope>NUCLEOTIDE SEQUENCE</scope>
    <source>
        <strain evidence="8">USBL-36I1</strain>
    </source>
</reference>
<evidence type="ECO:0000256" key="3">
    <source>
        <dbReference type="ARBA" id="ARBA00022823"/>
    </source>
</evidence>
<dbReference type="GO" id="GO:0006086">
    <property type="term" value="P:pyruvate decarboxylation to acetyl-CoA"/>
    <property type="evidence" value="ECO:0007669"/>
    <property type="project" value="InterPro"/>
</dbReference>